<dbReference type="InterPro" id="IPR018490">
    <property type="entry name" value="cNMP-bd_dom_sf"/>
</dbReference>
<feature type="region of interest" description="Disordered" evidence="1">
    <location>
        <begin position="689"/>
        <end position="711"/>
    </location>
</feature>
<keyword evidence="3" id="KW-1185">Reference proteome</keyword>
<organism evidence="2 3">
    <name type="scientific">Tetraparma gracilis</name>
    <dbReference type="NCBI Taxonomy" id="2962635"/>
    <lineage>
        <taxon>Eukaryota</taxon>
        <taxon>Sar</taxon>
        <taxon>Stramenopiles</taxon>
        <taxon>Ochrophyta</taxon>
        <taxon>Bolidophyceae</taxon>
        <taxon>Parmales</taxon>
        <taxon>Triparmaceae</taxon>
        <taxon>Tetraparma</taxon>
    </lineage>
</organism>
<name>A0ABQ6NAZ1_9STRA</name>
<dbReference type="Proteomes" id="UP001165060">
    <property type="component" value="Unassembled WGS sequence"/>
</dbReference>
<gene>
    <name evidence="2" type="ORF">TeGR_g8127</name>
</gene>
<feature type="region of interest" description="Disordered" evidence="1">
    <location>
        <begin position="455"/>
        <end position="474"/>
    </location>
</feature>
<protein>
    <recommendedName>
        <fullName evidence="4">Cyclic nucleotide-binding domain-containing protein</fullName>
    </recommendedName>
</protein>
<evidence type="ECO:0000313" key="3">
    <source>
        <dbReference type="Proteomes" id="UP001165060"/>
    </source>
</evidence>
<evidence type="ECO:0000313" key="2">
    <source>
        <dbReference type="EMBL" id="GMI52342.1"/>
    </source>
</evidence>
<dbReference type="CDD" id="cd00038">
    <property type="entry name" value="CAP_ED"/>
    <property type="match status" value="1"/>
</dbReference>
<accession>A0ABQ6NAZ1</accession>
<proteinExistence type="predicted"/>
<evidence type="ECO:0000256" key="1">
    <source>
        <dbReference type="SAM" id="MobiDB-lite"/>
    </source>
</evidence>
<feature type="compositionally biased region" description="Acidic residues" evidence="1">
    <location>
        <begin position="461"/>
        <end position="474"/>
    </location>
</feature>
<feature type="region of interest" description="Disordered" evidence="1">
    <location>
        <begin position="874"/>
        <end position="919"/>
    </location>
</feature>
<evidence type="ECO:0008006" key="4">
    <source>
        <dbReference type="Google" id="ProtNLM"/>
    </source>
</evidence>
<feature type="region of interest" description="Disordered" evidence="1">
    <location>
        <begin position="483"/>
        <end position="516"/>
    </location>
</feature>
<feature type="region of interest" description="Disordered" evidence="1">
    <location>
        <begin position="1"/>
        <end position="54"/>
    </location>
</feature>
<sequence length="959" mass="104733">MPSITPKAISPSPHPASSKPRVSIDTSSSSPPSPSHRNSSPTKLSAHAHIISSPSGRLGNVTRILAATSSQERTASDLDSIASFLDSSTKIRQEPFWSFLPRPTRLKLCREALYRQVVDPAGHQFALDGALNPIAPGVRGAPGCSFYILLRGSAVLTCPGSEPLQLKTGATFGNVYMPANLQSAADAHFARLRPPVALSACQEFVNQASSRRSLKAAKNPNVQARVRVEQGSCYIMVASRAVAPLLEKQSIHLSRTDLLSSLGLRCLEKHYKSVTYQKGQELCVEGGKVTHVLAIVEGEAVAFKGGGGGGALFNLGPRSLVGDIPALLPSRETRLGEAELHPFTALATTKITVLSSCNPSASPAAAPALTQPALPALSFDVSHFKDRLEQYTDVRRGMVSMCKAKAAWMEKREKAKEDKDAAEDPMLQIMEKNGREIKRRWLEEYVREKERTLKSGAVMGGEEEDDVDVHGEDDDMYEHDMYDEEDEEWDPNDEGADHSTLDDENATSFNVDSDSLGLHDLNARSFSSGGVGGAGGWGGGGMSGRRTAPSETASEMGRRKIGMMEPDTVKQLDLRVEDFFNPNAQTVSSKSSKQRPEPVTVDIRKNRAIIGFDAEERKREEEKKKQITFKMVFQMREKKNPKLNKSKVLMETLRMLQGKEEEHKPEEYAEPKDRFQRFEFIDLEKYGPLPPADPLQFSPTKQPPPSGNDLDLLEPYPTITKERKLHGKPMPLVSHADGFKDPFSSVKSLADSVGDKSGDVRGLRPKDQTMIDKALAQGFFPYHMRGGGRPATTHGLGQGSLLQGSLSSGSIKMGSSIWTERDYEMDAKFGMEERKGMFVDMVSGRAPSPMVKFERAPDFGGGRGMEGVFMGGKLGGGGSRKGPLPTLERGRGGVGLEPHELRSSARANARSKAGKVGLRPDFREKQIMRSLGQRMRQTRTAAPGVARPKTSTLNLELRT</sequence>
<feature type="compositionally biased region" description="Polar residues" evidence="1">
    <location>
        <begin position="949"/>
        <end position="959"/>
    </location>
</feature>
<dbReference type="InterPro" id="IPR000595">
    <property type="entry name" value="cNMP-bd_dom"/>
</dbReference>
<feature type="region of interest" description="Disordered" evidence="1">
    <location>
        <begin position="536"/>
        <end position="555"/>
    </location>
</feature>
<feature type="compositionally biased region" description="Acidic residues" evidence="1">
    <location>
        <begin position="483"/>
        <end position="494"/>
    </location>
</feature>
<dbReference type="EMBL" id="BRYB01006587">
    <property type="protein sequence ID" value="GMI52342.1"/>
    <property type="molecule type" value="Genomic_DNA"/>
</dbReference>
<dbReference type="SUPFAM" id="SSF51206">
    <property type="entry name" value="cAMP-binding domain-like"/>
    <property type="match status" value="1"/>
</dbReference>
<feature type="compositionally biased region" description="Low complexity" evidence="1">
    <location>
        <begin position="27"/>
        <end position="41"/>
    </location>
</feature>
<feature type="region of interest" description="Disordered" evidence="1">
    <location>
        <begin position="932"/>
        <end position="959"/>
    </location>
</feature>
<comment type="caution">
    <text evidence="2">The sequence shown here is derived from an EMBL/GenBank/DDBJ whole genome shotgun (WGS) entry which is preliminary data.</text>
</comment>
<reference evidence="2 3" key="1">
    <citation type="journal article" date="2023" name="Commun. Biol.">
        <title>Genome analysis of Parmales, the sister group of diatoms, reveals the evolutionary specialization of diatoms from phago-mixotrophs to photoautotrophs.</title>
        <authorList>
            <person name="Ban H."/>
            <person name="Sato S."/>
            <person name="Yoshikawa S."/>
            <person name="Yamada K."/>
            <person name="Nakamura Y."/>
            <person name="Ichinomiya M."/>
            <person name="Sato N."/>
            <person name="Blanc-Mathieu R."/>
            <person name="Endo H."/>
            <person name="Kuwata A."/>
            <person name="Ogata H."/>
        </authorList>
    </citation>
    <scope>NUCLEOTIDE SEQUENCE [LARGE SCALE GENOMIC DNA]</scope>
</reference>